<reference evidence="3 5" key="1">
    <citation type="submission" date="2015-08" db="EMBL/GenBank/DDBJ databases">
        <title>Genomes of Isolates from Cabo Rojo, PR.</title>
        <authorList>
            <person name="Sanchez-Nieves R.L."/>
            <person name="Montalvo-Rodriguez R."/>
        </authorList>
    </citation>
    <scope>NUCLEOTIDE SEQUENCE [LARGE SCALE GENOMIC DNA]</scope>
    <source>
        <strain evidence="3 5">SL3</strain>
    </source>
</reference>
<keyword evidence="2" id="KW-0812">Transmembrane</keyword>
<dbReference type="AlphaFoldDB" id="A0A0N0BNV2"/>
<feature type="region of interest" description="Disordered" evidence="1">
    <location>
        <begin position="238"/>
        <end position="260"/>
    </location>
</feature>
<protein>
    <recommendedName>
        <fullName evidence="6">Lipoprotein</fullName>
    </recommendedName>
</protein>
<dbReference type="InterPro" id="IPR043826">
    <property type="entry name" value="DUF5803"/>
</dbReference>
<evidence type="ECO:0000313" key="4">
    <source>
        <dbReference type="EMBL" id="NLV06625.1"/>
    </source>
</evidence>
<keyword evidence="5" id="KW-1185">Reference proteome</keyword>
<keyword evidence="2" id="KW-0472">Membrane</keyword>
<dbReference type="Proteomes" id="UP000037729">
    <property type="component" value="Unassembled WGS sequence"/>
</dbReference>
<sequence length="260" mass="28460">MKRRHLLLVAVLALVALSGCTGFFGSEEVDPERLNENASYDWNTAADGTIVIEESKYTAVYAVENETTFDVYTVDGLGRERSVPISALRFRYPNGTVVSANESSLSASETRQRTTISFPGNVSGKVGYSVGRTGKRFASPTLGGEGSYTVVLPPNTGAGIPFLSRISPGGYESETVDGQQVIRWDEVSSDQIIVRYYLDRDLWLFGGLSAIAIVIGVVGTLYYYRQLQAVIRRRKEAGIDLEEEDGDDDPRDRGPPPGMR</sequence>
<dbReference type="Proteomes" id="UP000610611">
    <property type="component" value="Unassembled WGS sequence"/>
</dbReference>
<feature type="transmembrane region" description="Helical" evidence="2">
    <location>
        <begin position="202"/>
        <end position="224"/>
    </location>
</feature>
<dbReference type="OrthoDB" id="312630at2157"/>
<evidence type="ECO:0008006" key="6">
    <source>
        <dbReference type="Google" id="ProtNLM"/>
    </source>
</evidence>
<comment type="caution">
    <text evidence="3">The sequence shown here is derived from an EMBL/GenBank/DDBJ whole genome shotgun (WGS) entry which is preliminary data.</text>
</comment>
<reference evidence="4" key="2">
    <citation type="submission" date="2019-12" db="EMBL/GenBank/DDBJ databases">
        <title>The whole-genome sequencing of Haloarcula japonica strain pws8.</title>
        <authorList>
            <person name="Verma D.K."/>
            <person name="Gopal K."/>
            <person name="Prasad E.S."/>
        </authorList>
    </citation>
    <scope>NUCLEOTIDE SEQUENCE</scope>
    <source>
        <strain evidence="4">Pws8</strain>
    </source>
</reference>
<dbReference type="PROSITE" id="PS51257">
    <property type="entry name" value="PROKAR_LIPOPROTEIN"/>
    <property type="match status" value="1"/>
</dbReference>
<dbReference type="RefSeq" id="WP_053968169.1">
    <property type="nucleotide sequence ID" value="NZ_JAWJXX010000003.1"/>
</dbReference>
<dbReference type="Pfam" id="PF19119">
    <property type="entry name" value="DUF5803"/>
    <property type="match status" value="1"/>
</dbReference>
<accession>A0A0N0BNV2</accession>
<feature type="compositionally biased region" description="Acidic residues" evidence="1">
    <location>
        <begin position="239"/>
        <end position="249"/>
    </location>
</feature>
<dbReference type="EMBL" id="LIUF01000003">
    <property type="protein sequence ID" value="KOX93030.1"/>
    <property type="molecule type" value="Genomic_DNA"/>
</dbReference>
<dbReference type="PATRIC" id="fig|1705562.3.peg.446"/>
<dbReference type="EMBL" id="WOWB01000001">
    <property type="protein sequence ID" value="NLV06625.1"/>
    <property type="molecule type" value="Genomic_DNA"/>
</dbReference>
<organism evidence="3 5">
    <name type="scientific">Haloarcula rubripromontorii</name>
    <dbReference type="NCBI Taxonomy" id="1705562"/>
    <lineage>
        <taxon>Archaea</taxon>
        <taxon>Methanobacteriati</taxon>
        <taxon>Methanobacteriota</taxon>
        <taxon>Stenosarchaea group</taxon>
        <taxon>Halobacteria</taxon>
        <taxon>Halobacteriales</taxon>
        <taxon>Haloarculaceae</taxon>
        <taxon>Haloarcula</taxon>
    </lineage>
</organism>
<evidence type="ECO:0000313" key="3">
    <source>
        <dbReference type="EMBL" id="KOX93030.1"/>
    </source>
</evidence>
<proteinExistence type="predicted"/>
<evidence type="ECO:0000256" key="1">
    <source>
        <dbReference type="SAM" id="MobiDB-lite"/>
    </source>
</evidence>
<dbReference type="STRING" id="1705562.AMS69_11305"/>
<evidence type="ECO:0000256" key="2">
    <source>
        <dbReference type="SAM" id="Phobius"/>
    </source>
</evidence>
<gene>
    <name evidence="3" type="ORF">AMS69_11305</name>
    <name evidence="4" type="ORF">GOC83_10855</name>
</gene>
<name>A0A0N0BNV2_9EURY</name>
<evidence type="ECO:0000313" key="5">
    <source>
        <dbReference type="Proteomes" id="UP000037729"/>
    </source>
</evidence>
<keyword evidence="2" id="KW-1133">Transmembrane helix</keyword>